<dbReference type="EMBL" id="MK482087">
    <property type="protein sequence ID" value="QFC18163.1"/>
    <property type="molecule type" value="Genomic_DNA"/>
</dbReference>
<dbReference type="Gene3D" id="2.40.160.20">
    <property type="match status" value="1"/>
</dbReference>
<evidence type="ECO:0000313" key="4">
    <source>
        <dbReference type="EMBL" id="QFC18163.1"/>
    </source>
</evidence>
<organism evidence="4">
    <name type="scientific">Vibrio parahaemolyticus</name>
    <dbReference type="NCBI Taxonomy" id="670"/>
    <lineage>
        <taxon>Bacteria</taxon>
        <taxon>Pseudomonadati</taxon>
        <taxon>Pseudomonadota</taxon>
        <taxon>Gammaproteobacteria</taxon>
        <taxon>Vibrionales</taxon>
        <taxon>Vibrionaceae</taxon>
        <taxon>Vibrio</taxon>
    </lineage>
</organism>
<dbReference type="AlphaFoldDB" id="A0A5P4S860"/>
<dbReference type="InterPro" id="IPR011250">
    <property type="entry name" value="OMP/PagP_B-barrel"/>
</dbReference>
<feature type="domain" description="Outer membrane protein beta-barrel" evidence="3">
    <location>
        <begin position="13"/>
        <end position="170"/>
    </location>
</feature>
<accession>A0A5P4S860</accession>
<dbReference type="Pfam" id="PF13505">
    <property type="entry name" value="OMP_b-brl"/>
    <property type="match status" value="1"/>
</dbReference>
<name>A0A5P4S860_VIBPH</name>
<feature type="chain" id="PRO_5024366682" evidence="2">
    <location>
        <begin position="26"/>
        <end position="170"/>
    </location>
</feature>
<dbReference type="InterPro" id="IPR027385">
    <property type="entry name" value="Beta-barrel_OMP"/>
</dbReference>
<keyword evidence="1 2" id="KW-0732">Signal</keyword>
<sequence length="170" mass="18537">MINKRPWLGALSAISLGLCSFSASADFYAGALVSYSNAEFHHSSSVTEGNPFLLQAQAGYFFNDYLAFEARYGTSVQRDSGLAVDSLASGFIKLNMPVSERIALYGLAGYSSVQIDQQNVGSNKDQGFSFGLGMHYALDKQNAVVFEFVDSTSEDQVRLNALTLGFQHRF</sequence>
<protein>
    <submittedName>
        <fullName evidence="4">WbfE</fullName>
    </submittedName>
</protein>
<dbReference type="SUPFAM" id="SSF56925">
    <property type="entry name" value="OMPA-like"/>
    <property type="match status" value="1"/>
</dbReference>
<evidence type="ECO:0000259" key="3">
    <source>
        <dbReference type="Pfam" id="PF13505"/>
    </source>
</evidence>
<gene>
    <name evidence="4" type="primary">wbfE</name>
</gene>
<evidence type="ECO:0000256" key="1">
    <source>
        <dbReference type="ARBA" id="ARBA00022729"/>
    </source>
</evidence>
<feature type="signal peptide" evidence="2">
    <location>
        <begin position="1"/>
        <end position="25"/>
    </location>
</feature>
<dbReference type="RefSeq" id="WP_024700418.1">
    <property type="nucleotide sequence ID" value="NZ_CAMFHS010000051.1"/>
</dbReference>
<reference evidence="4" key="1">
    <citation type="journal article" date="2019" name="Int. J. Food Microbiol.">
        <title>Developing a novel molecular serotyping system based on capsular polysaccharide synthesis gene clusters of Vibrio parahaemolyticus.</title>
        <authorList>
            <person name="Pang Y."/>
            <person name="Guo X."/>
            <person name="Tian X."/>
            <person name="Liu F."/>
            <person name="Wang L."/>
            <person name="Wu J."/>
            <person name="Zhang S."/>
            <person name="Li S."/>
            <person name="Liu B."/>
        </authorList>
    </citation>
    <scope>NUCLEOTIDE SEQUENCE</scope>
    <source>
        <strain evidence="4">G3586</strain>
    </source>
</reference>
<proteinExistence type="predicted"/>
<evidence type="ECO:0000256" key="2">
    <source>
        <dbReference type="SAM" id="SignalP"/>
    </source>
</evidence>